<dbReference type="InterPro" id="IPR002156">
    <property type="entry name" value="RNaseH_domain"/>
</dbReference>
<accession>A0A5J6VIQ2</accession>
<dbReference type="CDD" id="cd09279">
    <property type="entry name" value="RNase_HI_like"/>
    <property type="match status" value="1"/>
</dbReference>
<dbReference type="PANTHER" id="PTHR47723">
    <property type="entry name" value="OS05G0353850 PROTEIN"/>
    <property type="match status" value="1"/>
</dbReference>
<reference evidence="2" key="1">
    <citation type="journal article" date="2019" name="Philos. Trans. R. Soc. Lond., B, Biol. Sci.">
        <title>Targeted metagenomic recovery of four divergent viruses reveals shared and distinctive characteristics of giant viruses of marine eukaryotes.</title>
        <authorList>
            <person name="Needham D.M."/>
            <person name="Poirier C."/>
            <person name="Hehenberger E."/>
            <person name="Jimenez V."/>
            <person name="Swalwell J.E."/>
            <person name="Santoro A.E."/>
            <person name="Worden A.Z."/>
        </authorList>
    </citation>
    <scope>NUCLEOTIDE SEQUENCE</scope>
    <source>
        <strain evidence="2">OPacV-662</strain>
    </source>
</reference>
<dbReference type="GO" id="GO:0003676">
    <property type="term" value="F:nucleic acid binding"/>
    <property type="evidence" value="ECO:0007669"/>
    <property type="project" value="InterPro"/>
</dbReference>
<evidence type="ECO:0000259" key="1">
    <source>
        <dbReference type="PROSITE" id="PS50879"/>
    </source>
</evidence>
<dbReference type="Gene3D" id="3.30.420.10">
    <property type="entry name" value="Ribonuclease H-like superfamily/Ribonuclease H"/>
    <property type="match status" value="1"/>
</dbReference>
<protein>
    <submittedName>
        <fullName evidence="2">RNaseH</fullName>
    </submittedName>
</protein>
<dbReference type="InterPro" id="IPR053151">
    <property type="entry name" value="RNase_H-like"/>
</dbReference>
<sequence length="131" mass="14607">MIIYTDGACKGNPGRAGIGIVFYDNGVEIYNSHDYIGITTNNIAEYTAIKKALEHALKLSHLDVIVYSDSMLAVQQLNGKWRVKNQDILAIYNQVIILIRRFDKIIIKHVKGHAGIKGNERADELANLALN</sequence>
<proteinExistence type="predicted"/>
<dbReference type="SUPFAM" id="SSF53098">
    <property type="entry name" value="Ribonuclease H-like"/>
    <property type="match status" value="1"/>
</dbReference>
<evidence type="ECO:0000313" key="2">
    <source>
        <dbReference type="EMBL" id="QFG73668.1"/>
    </source>
</evidence>
<organism evidence="2">
    <name type="scientific">Megaviridae environmental sample</name>
    <dbReference type="NCBI Taxonomy" id="1737588"/>
    <lineage>
        <taxon>Viruses</taxon>
        <taxon>Varidnaviria</taxon>
        <taxon>Bamfordvirae</taxon>
        <taxon>Nucleocytoviricota</taxon>
        <taxon>Megaviricetes</taxon>
        <taxon>Imitervirales</taxon>
        <taxon>Mimiviridae</taxon>
        <taxon>environmental samples</taxon>
    </lineage>
</organism>
<name>A0A5J6VIQ2_9VIRU</name>
<dbReference type="InterPro" id="IPR036397">
    <property type="entry name" value="RNaseH_sf"/>
</dbReference>
<dbReference type="Pfam" id="PF00075">
    <property type="entry name" value="RNase_H"/>
    <property type="match status" value="1"/>
</dbReference>
<dbReference type="GO" id="GO:0004523">
    <property type="term" value="F:RNA-DNA hybrid ribonuclease activity"/>
    <property type="evidence" value="ECO:0007669"/>
    <property type="project" value="InterPro"/>
</dbReference>
<dbReference type="PROSITE" id="PS50879">
    <property type="entry name" value="RNASE_H_1"/>
    <property type="match status" value="1"/>
</dbReference>
<dbReference type="PANTHER" id="PTHR47723:SF19">
    <property type="entry name" value="POLYNUCLEOTIDYL TRANSFERASE, RIBONUCLEASE H-LIKE SUPERFAMILY PROTEIN"/>
    <property type="match status" value="1"/>
</dbReference>
<dbReference type="InterPro" id="IPR012337">
    <property type="entry name" value="RNaseH-like_sf"/>
</dbReference>
<dbReference type="EMBL" id="MN448266">
    <property type="protein sequence ID" value="QFG73668.1"/>
    <property type="molecule type" value="Genomic_DNA"/>
</dbReference>
<feature type="domain" description="RNase H type-1" evidence="1">
    <location>
        <begin position="1"/>
        <end position="131"/>
    </location>
</feature>